<proteinExistence type="predicted"/>
<dbReference type="EMBL" id="FN555004">
    <property type="protein sequence ID" value="CBG39606.1"/>
    <property type="molecule type" value="Genomic_DNA"/>
</dbReference>
<evidence type="ECO:0008006" key="3">
    <source>
        <dbReference type="Google" id="ProtNLM"/>
    </source>
</evidence>
<dbReference type="eggNOG" id="COG3951">
    <property type="taxonomic scope" value="Bacteria"/>
</dbReference>
<evidence type="ECO:0000313" key="1">
    <source>
        <dbReference type="EMBL" id="CBG39606.1"/>
    </source>
</evidence>
<dbReference type="STRING" id="679897.HMU03440"/>
<dbReference type="Proteomes" id="UP000001522">
    <property type="component" value="Chromosome"/>
</dbReference>
<name>D3UGI5_HELM1</name>
<dbReference type="KEGG" id="hms:HMU03440"/>
<protein>
    <recommendedName>
        <fullName evidence="3">Flagellar protein FlgJ N-terminal domain-containing protein</fullName>
    </recommendedName>
</protein>
<accession>D3UGI5</accession>
<keyword evidence="2" id="KW-1185">Reference proteome</keyword>
<organism evidence="1 2">
    <name type="scientific">Helicobacter mustelae (strain ATCC 43772 / CCUG 25715 / CIP 103759 / LMG 18044 / NCTC 12198 / R85-136P)</name>
    <name type="common">Campylobacter mustelae</name>
    <dbReference type="NCBI Taxonomy" id="679897"/>
    <lineage>
        <taxon>Bacteria</taxon>
        <taxon>Pseudomonadati</taxon>
        <taxon>Campylobacterota</taxon>
        <taxon>Epsilonproteobacteria</taxon>
        <taxon>Campylobacterales</taxon>
        <taxon>Helicobacteraceae</taxon>
        <taxon>Helicobacter</taxon>
    </lineage>
</organism>
<gene>
    <name evidence="1" type="ordered locus">HMU03440</name>
</gene>
<dbReference type="AlphaFoldDB" id="D3UGI5"/>
<dbReference type="HOGENOM" id="CLU_170908_0_0_7"/>
<evidence type="ECO:0000313" key="2">
    <source>
        <dbReference type="Proteomes" id="UP000001522"/>
    </source>
</evidence>
<sequence length="98" mass="11153">MKVDVSNTLMAAQKKDLRVRPSENDAKLREQTDAFESLILKTLLDTALKMENPLYPKEAGNEIYQGMYKDTLAGQLSGGFGYSQMLFDYLKEQQANKR</sequence>
<reference evidence="1 2" key="1">
    <citation type="journal article" date="2010" name="BMC Genomics">
        <title>Comparative genomics and proteomics of Helicobacter mustelae, an ulcerogenic and carcinogenic gastric pathogen.</title>
        <authorList>
            <person name="O'Toole P.W."/>
            <person name="Snelling W.J."/>
            <person name="Canchaya C."/>
            <person name="Forde B.M."/>
            <person name="Hardie K.R."/>
            <person name="Josenhans C."/>
            <person name="Graham R.L.J."/>
            <person name="McMullan G."/>
            <person name="Parkhill J."/>
            <person name="Belda E."/>
            <person name="Bentley S.D."/>
        </authorList>
    </citation>
    <scope>NUCLEOTIDE SEQUENCE [LARGE SCALE GENOMIC DNA]</scope>
    <source>
        <strain evidence="2">ATCC 43772 / LMG 18044 / NCTC 12198 / 12198</strain>
    </source>
</reference>